<protein>
    <submittedName>
        <fullName evidence="3">HNH endonuclease signature motif containing protein</fullName>
    </submittedName>
</protein>
<feature type="region of interest" description="Disordered" evidence="2">
    <location>
        <begin position="487"/>
        <end position="520"/>
    </location>
</feature>
<dbReference type="InterPro" id="IPR003615">
    <property type="entry name" value="HNH_nuc"/>
</dbReference>
<evidence type="ECO:0000313" key="4">
    <source>
        <dbReference type="Proteomes" id="UP001500013"/>
    </source>
</evidence>
<evidence type="ECO:0000313" key="3">
    <source>
        <dbReference type="EMBL" id="GAA1980820.1"/>
    </source>
</evidence>
<keyword evidence="3" id="KW-0255">Endonuclease</keyword>
<name>A0ABN2S5M7_9MICO</name>
<comment type="caution">
    <text evidence="3">The sequence shown here is derived from an EMBL/GenBank/DDBJ whole genome shotgun (WGS) entry which is preliminary data.</text>
</comment>
<dbReference type="GO" id="GO:0004519">
    <property type="term" value="F:endonuclease activity"/>
    <property type="evidence" value="ECO:0007669"/>
    <property type="project" value="UniProtKB-KW"/>
</dbReference>
<accession>A0ABN2S5M7</accession>
<organism evidence="3 4">
    <name type="scientific">Terrabacter lapilli</name>
    <dbReference type="NCBI Taxonomy" id="436231"/>
    <lineage>
        <taxon>Bacteria</taxon>
        <taxon>Bacillati</taxon>
        <taxon>Actinomycetota</taxon>
        <taxon>Actinomycetes</taxon>
        <taxon>Micrococcales</taxon>
        <taxon>Intrasporangiaceae</taxon>
        <taxon>Terrabacter</taxon>
    </lineage>
</organism>
<keyword evidence="3" id="KW-0540">Nuclease</keyword>
<reference evidence="3 4" key="1">
    <citation type="journal article" date="2019" name="Int. J. Syst. Evol. Microbiol.">
        <title>The Global Catalogue of Microorganisms (GCM) 10K type strain sequencing project: providing services to taxonomists for standard genome sequencing and annotation.</title>
        <authorList>
            <consortium name="The Broad Institute Genomics Platform"/>
            <consortium name="The Broad Institute Genome Sequencing Center for Infectious Disease"/>
            <person name="Wu L."/>
            <person name="Ma J."/>
        </authorList>
    </citation>
    <scope>NUCLEOTIDE SEQUENCE [LARGE SCALE GENOMIC DNA]</scope>
    <source>
        <strain evidence="3 4">JCM 15628</strain>
    </source>
</reference>
<dbReference type="EMBL" id="BAAAPU010000007">
    <property type="protein sequence ID" value="GAA1980820.1"/>
    <property type="molecule type" value="Genomic_DNA"/>
</dbReference>
<dbReference type="Proteomes" id="UP001500013">
    <property type="component" value="Unassembled WGS sequence"/>
</dbReference>
<proteinExistence type="predicted"/>
<sequence length="520" mass="55739">MPYTDARSGPPSRPHLDVLRIAWSPDPDEMARALEPLRARLLGLARARSEAAQRARAMPTSERRQAAEVLESLAREGEQVLAEIESLEAAKARLEADLLSAYAALHTVEEQQIAALPAGSPSRMTGKVSTGRVVGEEIALATGVGVGEVSRRLTLATSPRRHRTMLAALRAGATSLHRALQVASETATLSDEDVRVVEEAVLAPSRDGLPVPQRTFVTRLRRAVASVDGRGSAERRTHAQARRGVFGRLTGDGMGCLTLVADADAVAAVMDRLDTQARAARAAGDPRGLDQLRCDLATEALLRSHLTAHQPDSASCSDGLDAPQVGDAGSGRSAALVWLVVPFEVAAGTSESACELPGHGWVTAAHAREIMTRSGSVWRTLPVDVESGRALVRPSKGYRPTRAMVEQVQALDGVCRGPGCEVLASRCDLDHETPWPEGETAVGNLFTKHRLHHNLKTGGIWTSRPVTDADHDGPPVDRGLEWTTLTGRTYVTSPKDWREGLPPPEPQRAHPPEPDDPPPF</sequence>
<evidence type="ECO:0000256" key="1">
    <source>
        <dbReference type="SAM" id="Coils"/>
    </source>
</evidence>
<dbReference type="CDD" id="cd00085">
    <property type="entry name" value="HNHc"/>
    <property type="match status" value="1"/>
</dbReference>
<evidence type="ECO:0000256" key="2">
    <source>
        <dbReference type="SAM" id="MobiDB-lite"/>
    </source>
</evidence>
<feature type="coiled-coil region" evidence="1">
    <location>
        <begin position="70"/>
        <end position="104"/>
    </location>
</feature>
<gene>
    <name evidence="3" type="ORF">GCM10009817_22300</name>
</gene>
<keyword evidence="4" id="KW-1185">Reference proteome</keyword>
<dbReference type="RefSeq" id="WP_344062003.1">
    <property type="nucleotide sequence ID" value="NZ_BAAAPU010000007.1"/>
</dbReference>
<keyword evidence="3" id="KW-0378">Hydrolase</keyword>
<keyword evidence="1" id="KW-0175">Coiled coil</keyword>